<evidence type="ECO:0000313" key="2">
    <source>
        <dbReference type="Proteomes" id="UP000290289"/>
    </source>
</evidence>
<gene>
    <name evidence="1" type="ORF">DVH24_018310</name>
</gene>
<dbReference type="EMBL" id="RDQH01000328">
    <property type="protein sequence ID" value="RXI06268.1"/>
    <property type="molecule type" value="Genomic_DNA"/>
</dbReference>
<keyword evidence="2" id="KW-1185">Reference proteome</keyword>
<dbReference type="Proteomes" id="UP000290289">
    <property type="component" value="Chromosome 2"/>
</dbReference>
<name>A0A498KF65_MALDO</name>
<protein>
    <submittedName>
        <fullName evidence="1">Uncharacterized protein</fullName>
    </submittedName>
</protein>
<evidence type="ECO:0000313" key="1">
    <source>
        <dbReference type="EMBL" id="RXI06268.1"/>
    </source>
</evidence>
<proteinExistence type="predicted"/>
<sequence length="83" mass="9393">MVLENESEKNSEVDPRECDEVPIKLLKKKIHLLLSNIFLHPYTTSPHFLYAKAGTQSILDGTFNVVTHDLGEPPSHIKILILD</sequence>
<comment type="caution">
    <text evidence="1">The sequence shown here is derived from an EMBL/GenBank/DDBJ whole genome shotgun (WGS) entry which is preliminary data.</text>
</comment>
<organism evidence="1 2">
    <name type="scientific">Malus domestica</name>
    <name type="common">Apple</name>
    <name type="synonym">Pyrus malus</name>
    <dbReference type="NCBI Taxonomy" id="3750"/>
    <lineage>
        <taxon>Eukaryota</taxon>
        <taxon>Viridiplantae</taxon>
        <taxon>Streptophyta</taxon>
        <taxon>Embryophyta</taxon>
        <taxon>Tracheophyta</taxon>
        <taxon>Spermatophyta</taxon>
        <taxon>Magnoliopsida</taxon>
        <taxon>eudicotyledons</taxon>
        <taxon>Gunneridae</taxon>
        <taxon>Pentapetalae</taxon>
        <taxon>rosids</taxon>
        <taxon>fabids</taxon>
        <taxon>Rosales</taxon>
        <taxon>Rosaceae</taxon>
        <taxon>Amygdaloideae</taxon>
        <taxon>Maleae</taxon>
        <taxon>Malus</taxon>
    </lineage>
</organism>
<dbReference type="AlphaFoldDB" id="A0A498KF65"/>
<accession>A0A498KF65</accession>
<reference evidence="1 2" key="1">
    <citation type="submission" date="2018-10" db="EMBL/GenBank/DDBJ databases">
        <title>A high-quality apple genome assembly.</title>
        <authorList>
            <person name="Hu J."/>
        </authorList>
    </citation>
    <scope>NUCLEOTIDE SEQUENCE [LARGE SCALE GENOMIC DNA]</scope>
    <source>
        <strain evidence="2">cv. HFTH1</strain>
        <tissue evidence="1">Young leaf</tissue>
    </source>
</reference>